<dbReference type="AlphaFoldDB" id="A0A0C2Z8L9"/>
<dbReference type="EMBL" id="KN822088">
    <property type="protein sequence ID" value="KIM58278.1"/>
    <property type="molecule type" value="Genomic_DNA"/>
</dbReference>
<dbReference type="InParanoid" id="A0A0C2Z8L9"/>
<keyword evidence="2" id="KW-1185">Reference proteome</keyword>
<feature type="non-terminal residue" evidence="1">
    <location>
        <position position="1"/>
    </location>
</feature>
<dbReference type="Proteomes" id="UP000053989">
    <property type="component" value="Unassembled WGS sequence"/>
</dbReference>
<proteinExistence type="predicted"/>
<accession>A0A0C2Z8L9</accession>
<sequence>RKWQYKLKTRNGALCTHILNFHLSLYLDEAEKNGWIILLNYVREAVTDGYTITTIQEALQRPGVTIKNLPQLQNCPVAYTSPEVGLPPFTISTMHQYLIRFIVADDQSISVVECPEFWHLLLLRYNLCDLDIPHRTKTRELIIEAW</sequence>
<evidence type="ECO:0000313" key="2">
    <source>
        <dbReference type="Proteomes" id="UP000053989"/>
    </source>
</evidence>
<organism evidence="1 2">
    <name type="scientific">Scleroderma citrinum Foug A</name>
    <dbReference type="NCBI Taxonomy" id="1036808"/>
    <lineage>
        <taxon>Eukaryota</taxon>
        <taxon>Fungi</taxon>
        <taxon>Dikarya</taxon>
        <taxon>Basidiomycota</taxon>
        <taxon>Agaricomycotina</taxon>
        <taxon>Agaricomycetes</taxon>
        <taxon>Agaricomycetidae</taxon>
        <taxon>Boletales</taxon>
        <taxon>Sclerodermatineae</taxon>
        <taxon>Sclerodermataceae</taxon>
        <taxon>Scleroderma</taxon>
    </lineage>
</organism>
<dbReference type="OrthoDB" id="2682078at2759"/>
<evidence type="ECO:0000313" key="1">
    <source>
        <dbReference type="EMBL" id="KIM58278.1"/>
    </source>
</evidence>
<protein>
    <submittedName>
        <fullName evidence="1">Uncharacterized protein</fullName>
    </submittedName>
</protein>
<reference evidence="2" key="2">
    <citation type="submission" date="2015-01" db="EMBL/GenBank/DDBJ databases">
        <title>Evolutionary Origins and Diversification of the Mycorrhizal Mutualists.</title>
        <authorList>
            <consortium name="DOE Joint Genome Institute"/>
            <consortium name="Mycorrhizal Genomics Consortium"/>
            <person name="Kohler A."/>
            <person name="Kuo A."/>
            <person name="Nagy L.G."/>
            <person name="Floudas D."/>
            <person name="Copeland A."/>
            <person name="Barry K.W."/>
            <person name="Cichocki N."/>
            <person name="Veneault-Fourrey C."/>
            <person name="LaButti K."/>
            <person name="Lindquist E.A."/>
            <person name="Lipzen A."/>
            <person name="Lundell T."/>
            <person name="Morin E."/>
            <person name="Murat C."/>
            <person name="Riley R."/>
            <person name="Ohm R."/>
            <person name="Sun H."/>
            <person name="Tunlid A."/>
            <person name="Henrissat B."/>
            <person name="Grigoriev I.V."/>
            <person name="Hibbett D.S."/>
            <person name="Martin F."/>
        </authorList>
    </citation>
    <scope>NUCLEOTIDE SEQUENCE [LARGE SCALE GENOMIC DNA]</scope>
    <source>
        <strain evidence="2">Foug A</strain>
    </source>
</reference>
<dbReference type="HOGENOM" id="CLU_072868_2_1_1"/>
<reference evidence="1 2" key="1">
    <citation type="submission" date="2014-04" db="EMBL/GenBank/DDBJ databases">
        <authorList>
            <consortium name="DOE Joint Genome Institute"/>
            <person name="Kuo A."/>
            <person name="Kohler A."/>
            <person name="Nagy L.G."/>
            <person name="Floudas D."/>
            <person name="Copeland A."/>
            <person name="Barry K.W."/>
            <person name="Cichocki N."/>
            <person name="Veneault-Fourrey C."/>
            <person name="LaButti K."/>
            <person name="Lindquist E.A."/>
            <person name="Lipzen A."/>
            <person name="Lundell T."/>
            <person name="Morin E."/>
            <person name="Murat C."/>
            <person name="Sun H."/>
            <person name="Tunlid A."/>
            <person name="Henrissat B."/>
            <person name="Grigoriev I.V."/>
            <person name="Hibbett D.S."/>
            <person name="Martin F."/>
            <person name="Nordberg H.P."/>
            <person name="Cantor M.N."/>
            <person name="Hua S.X."/>
        </authorList>
    </citation>
    <scope>NUCLEOTIDE SEQUENCE [LARGE SCALE GENOMIC DNA]</scope>
    <source>
        <strain evidence="1 2">Foug A</strain>
    </source>
</reference>
<name>A0A0C2Z8L9_9AGAM</name>
<gene>
    <name evidence="1" type="ORF">SCLCIDRAFT_1191548</name>
</gene>